<dbReference type="InterPro" id="IPR006016">
    <property type="entry name" value="UspA"/>
</dbReference>
<dbReference type="PIRSF" id="PIRSF006276">
    <property type="entry name" value="UspA"/>
    <property type="match status" value="1"/>
</dbReference>
<dbReference type="CDD" id="cd00293">
    <property type="entry name" value="USP-like"/>
    <property type="match status" value="1"/>
</dbReference>
<gene>
    <name evidence="4" type="ORF">AMYX_28640</name>
</gene>
<evidence type="ECO:0000313" key="5">
    <source>
        <dbReference type="Proteomes" id="UP000503640"/>
    </source>
</evidence>
<proteinExistence type="inferred from homology"/>
<sequence>MGAFRHILFATDLDGSSAGALQVALDMASSMNAALSVVHVCELGGYAAAAMCEAGGDLASPLVEEAQRALERLVARADRDGVHPRALVKLGAPWQEIVAAAEEERADLIVMGTHGRRGLAHALLGSVAEKVVQTSPVPVLTVRQADPAAAALKLV</sequence>
<accession>A0A7I9VNZ2</accession>
<dbReference type="PANTHER" id="PTHR46268">
    <property type="entry name" value="STRESS RESPONSE PROTEIN NHAX"/>
    <property type="match status" value="1"/>
</dbReference>
<evidence type="ECO:0000259" key="3">
    <source>
        <dbReference type="Pfam" id="PF00582"/>
    </source>
</evidence>
<dbReference type="SUPFAM" id="SSF52402">
    <property type="entry name" value="Adenine nucleotide alpha hydrolases-like"/>
    <property type="match status" value="1"/>
</dbReference>
<protein>
    <recommendedName>
        <fullName evidence="2">Universal stress protein</fullName>
    </recommendedName>
</protein>
<dbReference type="Proteomes" id="UP000503640">
    <property type="component" value="Unassembled WGS sequence"/>
</dbReference>
<dbReference type="EMBL" id="BJTG01000006">
    <property type="protein sequence ID" value="GEJ58123.1"/>
    <property type="molecule type" value="Genomic_DNA"/>
</dbReference>
<dbReference type="Gene3D" id="3.40.50.620">
    <property type="entry name" value="HUPs"/>
    <property type="match status" value="1"/>
</dbReference>
<comment type="caution">
    <text evidence="4">The sequence shown here is derived from an EMBL/GenBank/DDBJ whole genome shotgun (WGS) entry which is preliminary data.</text>
</comment>
<evidence type="ECO:0000313" key="4">
    <source>
        <dbReference type="EMBL" id="GEJ58123.1"/>
    </source>
</evidence>
<comment type="subcellular location">
    <subcellularLocation>
        <location evidence="2">Cytoplasm</location>
    </subcellularLocation>
</comment>
<name>A0A7I9VNZ2_9BACT</name>
<dbReference type="InterPro" id="IPR014729">
    <property type="entry name" value="Rossmann-like_a/b/a_fold"/>
</dbReference>
<evidence type="ECO:0000256" key="1">
    <source>
        <dbReference type="ARBA" id="ARBA00008791"/>
    </source>
</evidence>
<dbReference type="InterPro" id="IPR006015">
    <property type="entry name" value="Universal_stress_UspA"/>
</dbReference>
<evidence type="ECO:0000256" key="2">
    <source>
        <dbReference type="PIRNR" id="PIRNR006276"/>
    </source>
</evidence>
<dbReference type="PANTHER" id="PTHR46268:SF6">
    <property type="entry name" value="UNIVERSAL STRESS PROTEIN UP12"/>
    <property type="match status" value="1"/>
</dbReference>
<dbReference type="AlphaFoldDB" id="A0A7I9VNZ2"/>
<comment type="similarity">
    <text evidence="1 2">Belongs to the universal stress protein A family.</text>
</comment>
<dbReference type="PRINTS" id="PR01438">
    <property type="entry name" value="UNVRSLSTRESS"/>
</dbReference>
<reference evidence="5" key="1">
    <citation type="journal article" date="2020" name="Appl. Environ. Microbiol.">
        <title>Diazotrophic Anaeromyxobacter Isolates from Soils.</title>
        <authorList>
            <person name="Masuda Y."/>
            <person name="Yamanaka H."/>
            <person name="Xu Z.X."/>
            <person name="Shiratori Y."/>
            <person name="Aono T."/>
            <person name="Amachi S."/>
            <person name="Senoo K."/>
            <person name="Itoh H."/>
        </authorList>
    </citation>
    <scope>NUCLEOTIDE SEQUENCE [LARGE SCALE GENOMIC DNA]</scope>
    <source>
        <strain evidence="5">R267</strain>
    </source>
</reference>
<dbReference type="GO" id="GO:0005737">
    <property type="term" value="C:cytoplasm"/>
    <property type="evidence" value="ECO:0007669"/>
    <property type="project" value="UniProtKB-SubCell"/>
</dbReference>
<dbReference type="RefSeq" id="WP_176066350.1">
    <property type="nucleotide sequence ID" value="NZ_BJTG01000006.1"/>
</dbReference>
<keyword evidence="5" id="KW-1185">Reference proteome</keyword>
<feature type="domain" description="UspA" evidence="3">
    <location>
        <begin position="4"/>
        <end position="143"/>
    </location>
</feature>
<organism evidence="4 5">
    <name type="scientific">Anaeromyxobacter diazotrophicus</name>
    <dbReference type="NCBI Taxonomy" id="2590199"/>
    <lineage>
        <taxon>Bacteria</taxon>
        <taxon>Pseudomonadati</taxon>
        <taxon>Myxococcota</taxon>
        <taxon>Myxococcia</taxon>
        <taxon>Myxococcales</taxon>
        <taxon>Cystobacterineae</taxon>
        <taxon>Anaeromyxobacteraceae</taxon>
        <taxon>Anaeromyxobacter</taxon>
    </lineage>
</organism>
<keyword evidence="2" id="KW-0963">Cytoplasm</keyword>
<dbReference type="Pfam" id="PF00582">
    <property type="entry name" value="Usp"/>
    <property type="match status" value="1"/>
</dbReference>